<dbReference type="CDD" id="cd00082">
    <property type="entry name" value="HisKA"/>
    <property type="match status" value="1"/>
</dbReference>
<evidence type="ECO:0000313" key="13">
    <source>
        <dbReference type="Proteomes" id="UP000273778"/>
    </source>
</evidence>
<dbReference type="PRINTS" id="PR00344">
    <property type="entry name" value="BCTRLSENSOR"/>
</dbReference>
<dbReference type="GO" id="GO:0000155">
    <property type="term" value="F:phosphorelay sensor kinase activity"/>
    <property type="evidence" value="ECO:0007669"/>
    <property type="project" value="InterPro"/>
</dbReference>
<keyword evidence="9" id="KW-1133">Transmembrane helix</keyword>
<keyword evidence="7" id="KW-0067">ATP-binding</keyword>
<feature type="domain" description="Histidine kinase" evidence="10">
    <location>
        <begin position="256"/>
        <end position="463"/>
    </location>
</feature>
<dbReference type="SMART" id="SM00388">
    <property type="entry name" value="HisKA"/>
    <property type="match status" value="1"/>
</dbReference>
<keyword evidence="13" id="KW-1185">Reference proteome</keyword>
<keyword evidence="9" id="KW-0812">Transmembrane</keyword>
<dbReference type="InterPro" id="IPR004358">
    <property type="entry name" value="Sig_transdc_His_kin-like_C"/>
</dbReference>
<dbReference type="Proteomes" id="UP000273778">
    <property type="component" value="Chromosome"/>
</dbReference>
<evidence type="ECO:0000256" key="1">
    <source>
        <dbReference type="ARBA" id="ARBA00000085"/>
    </source>
</evidence>
<feature type="transmembrane region" description="Helical" evidence="9">
    <location>
        <begin position="76"/>
        <end position="98"/>
    </location>
</feature>
<dbReference type="SUPFAM" id="SSF55874">
    <property type="entry name" value="ATPase domain of HSP90 chaperone/DNA topoisomerase II/histidine kinase"/>
    <property type="match status" value="1"/>
</dbReference>
<dbReference type="InterPro" id="IPR003661">
    <property type="entry name" value="HisK_dim/P_dom"/>
</dbReference>
<dbReference type="Gene3D" id="1.10.287.130">
    <property type="match status" value="1"/>
</dbReference>
<dbReference type="InterPro" id="IPR005467">
    <property type="entry name" value="His_kinase_dom"/>
</dbReference>
<evidence type="ECO:0000256" key="2">
    <source>
        <dbReference type="ARBA" id="ARBA00012438"/>
    </source>
</evidence>
<feature type="transmembrane region" description="Helical" evidence="9">
    <location>
        <begin position="6"/>
        <end position="26"/>
    </location>
</feature>
<dbReference type="RefSeq" id="WP_124012475.1">
    <property type="nucleotide sequence ID" value="NZ_CP034073.1"/>
</dbReference>
<dbReference type="InterPro" id="IPR036890">
    <property type="entry name" value="HATPase_C_sf"/>
</dbReference>
<feature type="transmembrane region" description="Helical" evidence="9">
    <location>
        <begin position="178"/>
        <end position="198"/>
    </location>
</feature>
<dbReference type="OrthoDB" id="9772100at2"/>
<protein>
    <recommendedName>
        <fullName evidence="2">histidine kinase</fullName>
        <ecNumber evidence="2">2.7.13.3</ecNumber>
    </recommendedName>
</protein>
<evidence type="ECO:0000313" key="12">
    <source>
        <dbReference type="EMBL" id="RPA33336.1"/>
    </source>
</evidence>
<dbReference type="SUPFAM" id="SSF47384">
    <property type="entry name" value="Homodimeric domain of signal transducing histidine kinase"/>
    <property type="match status" value="1"/>
</dbReference>
<evidence type="ECO:0000256" key="7">
    <source>
        <dbReference type="ARBA" id="ARBA00022840"/>
    </source>
</evidence>
<organism evidence="12 14">
    <name type="scientific">Shewanella psychromarinicola</name>
    <dbReference type="NCBI Taxonomy" id="2487742"/>
    <lineage>
        <taxon>Bacteria</taxon>
        <taxon>Pseudomonadati</taxon>
        <taxon>Pseudomonadota</taxon>
        <taxon>Gammaproteobacteria</taxon>
        <taxon>Alteromonadales</taxon>
        <taxon>Shewanellaceae</taxon>
        <taxon>Shewanella</taxon>
    </lineage>
</organism>
<proteinExistence type="predicted"/>
<evidence type="ECO:0000256" key="8">
    <source>
        <dbReference type="ARBA" id="ARBA00023012"/>
    </source>
</evidence>
<name>A0A3N4E8T8_9GAMM</name>
<dbReference type="InterPro" id="IPR036097">
    <property type="entry name" value="HisK_dim/P_sf"/>
</dbReference>
<dbReference type="Pfam" id="PF02518">
    <property type="entry name" value="HATPase_c"/>
    <property type="match status" value="1"/>
</dbReference>
<evidence type="ECO:0000256" key="6">
    <source>
        <dbReference type="ARBA" id="ARBA00022777"/>
    </source>
</evidence>
<dbReference type="Proteomes" id="UP000278855">
    <property type="component" value="Unassembled WGS sequence"/>
</dbReference>
<dbReference type="EMBL" id="RKKB01000002">
    <property type="protein sequence ID" value="RPA33336.1"/>
    <property type="molecule type" value="Genomic_DNA"/>
</dbReference>
<evidence type="ECO:0000259" key="10">
    <source>
        <dbReference type="PROSITE" id="PS50109"/>
    </source>
</evidence>
<dbReference type="InterPro" id="IPR003594">
    <property type="entry name" value="HATPase_dom"/>
</dbReference>
<dbReference type="EC" id="2.7.13.3" evidence="2"/>
<gene>
    <name evidence="12" type="ORF">EGC77_08340</name>
    <name evidence="11" type="ORF">EGC80_08015</name>
</gene>
<feature type="transmembrane region" description="Helical" evidence="9">
    <location>
        <begin position="204"/>
        <end position="223"/>
    </location>
</feature>
<dbReference type="SMART" id="SM00387">
    <property type="entry name" value="HATPase_c"/>
    <property type="match status" value="1"/>
</dbReference>
<evidence type="ECO:0000313" key="11">
    <source>
        <dbReference type="EMBL" id="AZG34871.1"/>
    </source>
</evidence>
<evidence type="ECO:0000256" key="4">
    <source>
        <dbReference type="ARBA" id="ARBA00022679"/>
    </source>
</evidence>
<evidence type="ECO:0000256" key="9">
    <source>
        <dbReference type="SAM" id="Phobius"/>
    </source>
</evidence>
<keyword evidence="3" id="KW-0597">Phosphoprotein</keyword>
<reference evidence="11 13" key="1">
    <citation type="submission" date="2018-11" db="EMBL/GenBank/DDBJ databases">
        <title>Shewanella sp. M2.</title>
        <authorList>
            <person name="Hwang Y.J."/>
            <person name="Hwang C.Y."/>
        </authorList>
    </citation>
    <scope>NUCLEOTIDE SEQUENCE [LARGE SCALE GENOMIC DNA]</scope>
    <source>
        <strain evidence="11 13">M2</strain>
    </source>
</reference>
<feature type="transmembrane region" description="Helical" evidence="9">
    <location>
        <begin position="110"/>
        <end position="128"/>
    </location>
</feature>
<dbReference type="AlphaFoldDB" id="A0A3N4E8T8"/>
<keyword evidence="9" id="KW-0472">Membrane</keyword>
<sequence length="470" mass="52450">MTTFITFNIYLFYGLVFFAIGCVVVFRNFKYSQLSISETLWALALFGFFHAFHEWSELYAILFSDDISPKYHSVVQWLRVIKLSLSFAGLMIFAWLLFRICPKTCARIGQFITAAIMVIYILVMLFLYQRSSVLAETFAQAASYTRFLLGFGSATLAGVGIAVYGHQLRQDSHEYGQYFIATGVGLFIYGVLAGLVPTELHSSVPVYRTLAATFVLITLYKALNIFDIEKEMATEAKLKRAIEADKYKAIGHLAMGIAHEINNPLASSTLALDLLERKLPVKLDELTDYINRARLGIDRASVISKELLAYAHTDLGNAQKVYFCDVIYGAKQLMSHKIVPYVINIDCDPSLSIIGQKVKLEELLINLLNNAMDASGHNSHIDISVTRDEHQVLFEVRDYGDGMNEQTQQQATELFYSTKPIGKGTGLGLAICKQIVSAHKGKMNIISAKGVGTRVLIRFATGGECEWLTC</sequence>
<keyword evidence="8" id="KW-0902">Two-component regulatory system</keyword>
<dbReference type="GO" id="GO:0005524">
    <property type="term" value="F:ATP binding"/>
    <property type="evidence" value="ECO:0007669"/>
    <property type="project" value="UniProtKB-KW"/>
</dbReference>
<keyword evidence="4" id="KW-0808">Transferase</keyword>
<evidence type="ECO:0000256" key="3">
    <source>
        <dbReference type="ARBA" id="ARBA00022553"/>
    </source>
</evidence>
<dbReference type="PANTHER" id="PTHR43065">
    <property type="entry name" value="SENSOR HISTIDINE KINASE"/>
    <property type="match status" value="1"/>
</dbReference>
<keyword evidence="6" id="KW-0418">Kinase</keyword>
<dbReference type="Pfam" id="PF00512">
    <property type="entry name" value="HisKA"/>
    <property type="match status" value="1"/>
</dbReference>
<dbReference type="EMBL" id="CP034073">
    <property type="protein sequence ID" value="AZG34871.1"/>
    <property type="molecule type" value="Genomic_DNA"/>
</dbReference>
<accession>A0A3N4E8T8</accession>
<dbReference type="PANTHER" id="PTHR43065:SF10">
    <property type="entry name" value="PEROXIDE STRESS-ACTIVATED HISTIDINE KINASE MAK3"/>
    <property type="match status" value="1"/>
</dbReference>
<keyword evidence="5" id="KW-0547">Nucleotide-binding</keyword>
<evidence type="ECO:0000256" key="5">
    <source>
        <dbReference type="ARBA" id="ARBA00022741"/>
    </source>
</evidence>
<feature type="transmembrane region" description="Helical" evidence="9">
    <location>
        <begin position="148"/>
        <end position="166"/>
    </location>
</feature>
<evidence type="ECO:0000313" key="14">
    <source>
        <dbReference type="Proteomes" id="UP000278855"/>
    </source>
</evidence>
<dbReference type="KEGG" id="spsr:EGC80_08015"/>
<feature type="transmembrane region" description="Helical" evidence="9">
    <location>
        <begin position="38"/>
        <end position="56"/>
    </location>
</feature>
<reference evidence="12" key="3">
    <citation type="submission" date="2018-11" db="EMBL/GenBank/DDBJ databases">
        <authorList>
            <person name="Hwang Y.J."/>
            <person name="Hwang C.Y."/>
        </authorList>
    </citation>
    <scope>NUCLEOTIDE SEQUENCE</scope>
    <source>
        <strain evidence="12">R106</strain>
    </source>
</reference>
<reference evidence="14" key="2">
    <citation type="submission" date="2018-11" db="EMBL/GenBank/DDBJ databases">
        <title>Shewanella sp. R106.</title>
        <authorList>
            <person name="Hwang Y.J."/>
            <person name="Hwang C.Y."/>
        </authorList>
    </citation>
    <scope>NUCLEOTIDE SEQUENCE [LARGE SCALE GENOMIC DNA]</scope>
    <source>
        <strain evidence="14">R106</strain>
    </source>
</reference>
<dbReference type="Gene3D" id="3.30.565.10">
    <property type="entry name" value="Histidine kinase-like ATPase, C-terminal domain"/>
    <property type="match status" value="1"/>
</dbReference>
<dbReference type="PROSITE" id="PS50109">
    <property type="entry name" value="HIS_KIN"/>
    <property type="match status" value="1"/>
</dbReference>
<comment type="catalytic activity">
    <reaction evidence="1">
        <text>ATP + protein L-histidine = ADP + protein N-phospho-L-histidine.</text>
        <dbReference type="EC" id="2.7.13.3"/>
    </reaction>
</comment>